<protein>
    <recommendedName>
        <fullName evidence="3">Sulfatase N-terminal domain-containing protein</fullName>
    </recommendedName>
</protein>
<evidence type="ECO:0000313" key="2">
    <source>
        <dbReference type="Proteomes" id="UP000070414"/>
    </source>
</evidence>
<accession>A0A133USJ2</accession>
<organism evidence="1 2">
    <name type="scientific">candidate division MSBL1 archaeon SCGC-AAA259I14</name>
    <dbReference type="NCBI Taxonomy" id="1698268"/>
    <lineage>
        <taxon>Archaea</taxon>
        <taxon>Methanobacteriati</taxon>
        <taxon>Methanobacteriota</taxon>
        <taxon>candidate division MSBL1</taxon>
    </lineage>
</organism>
<dbReference type="EMBL" id="LHXS01000022">
    <property type="protein sequence ID" value="KXA97202.1"/>
    <property type="molecule type" value="Genomic_DNA"/>
</dbReference>
<evidence type="ECO:0000313" key="1">
    <source>
        <dbReference type="EMBL" id="KXA97202.1"/>
    </source>
</evidence>
<dbReference type="AlphaFoldDB" id="A0A133USJ2"/>
<dbReference type="PATRIC" id="fig|1698268.3.peg.358"/>
<reference evidence="1 2" key="1">
    <citation type="journal article" date="2016" name="Sci. Rep.">
        <title>Metabolic traits of an uncultured archaeal lineage -MSBL1- from brine pools of the Red Sea.</title>
        <authorList>
            <person name="Mwirichia R."/>
            <person name="Alam I."/>
            <person name="Rashid M."/>
            <person name="Vinu M."/>
            <person name="Ba-Alawi W."/>
            <person name="Anthony Kamau A."/>
            <person name="Kamanda Ngugi D."/>
            <person name="Goker M."/>
            <person name="Klenk H.P."/>
            <person name="Bajic V."/>
            <person name="Stingl U."/>
        </authorList>
    </citation>
    <scope>NUCLEOTIDE SEQUENCE [LARGE SCALE GENOMIC DNA]</scope>
    <source>
        <strain evidence="1">SCGC-AAA259I14</strain>
    </source>
</reference>
<name>A0A133USJ2_9EURY</name>
<evidence type="ECO:0008006" key="3">
    <source>
        <dbReference type="Google" id="ProtNLM"/>
    </source>
</evidence>
<comment type="caution">
    <text evidence="1">The sequence shown here is derived from an EMBL/GenBank/DDBJ whole genome shotgun (WGS) entry which is preliminary data.</text>
</comment>
<keyword evidence="2" id="KW-1185">Reference proteome</keyword>
<dbReference type="Proteomes" id="UP000070414">
    <property type="component" value="Unassembled WGS sequence"/>
</dbReference>
<gene>
    <name evidence="1" type="ORF">AKJ38_01755</name>
</gene>
<proteinExistence type="predicted"/>
<sequence>MESQKELIEEKEWKILIILDACRYDFFSRIYQDYFKGNLRKVVSEGVGTPSWLRNTFRDKQLKNTTYISANPHINSLNVEITEGFIATNHFHKIVDVWDFGWDDDVGGVPPAKVTKNLRHSLAKNPRNKFIAHFNQPHIPYLSLELTQEMNTESEALKRARKGIAKKKNFVSSIRHFIG</sequence>